<sequence>MPETEDFLMYIDFETPMYVIGHYYLTGSVAFLLNLIVIYLIIYHGLKLDTYKFYLLAFQTSCIISDLNISLFMQPIGLFPLPSGYSCGLGRSIFRLTTHIHSTITTLLMSAQIEVLTICFLRKHKAIMNLSSIRKSSDIKYFCIYFMCISFSCLLALSIFVSSESKEDQMRYVDQFYPSLSQKFRALDEFQFYMHNNRMMVFYILVFGGTTKTAIVVSSLVLRMLKALHQVKSQLSPGTLSRHRIALRCLVLQFMTTPIAFVPPCMLAVVVWFPTQYSQVMSWFALMCMTTHSIVNSTVVILTYPEFRKAVMFWKSISGPKR</sequence>
<dbReference type="SUPFAM" id="SSF81321">
    <property type="entry name" value="Family A G protein-coupled receptor-like"/>
    <property type="match status" value="1"/>
</dbReference>
<keyword evidence="1" id="KW-1133">Transmembrane helix</keyword>
<feature type="transmembrane region" description="Helical" evidence="1">
    <location>
        <begin position="280"/>
        <end position="304"/>
    </location>
</feature>
<dbReference type="PANTHER" id="PTHR45830:SF12">
    <property type="entry name" value="G_PROTEIN_RECEP_F1_2 DOMAIN-CONTAINING PROTEIN-RELATED"/>
    <property type="match status" value="1"/>
</dbReference>
<proteinExistence type="predicted"/>
<dbReference type="EMBL" id="GL379912">
    <property type="protein sequence ID" value="EGT34359.1"/>
    <property type="molecule type" value="Genomic_DNA"/>
</dbReference>
<dbReference type="AlphaFoldDB" id="G0NN23"/>
<feature type="transmembrane region" description="Helical" evidence="1">
    <location>
        <begin position="245"/>
        <end position="274"/>
    </location>
</feature>
<protein>
    <submittedName>
        <fullName evidence="2">Uncharacterized protein</fullName>
    </submittedName>
</protein>
<reference evidence="3" key="1">
    <citation type="submission" date="2011-07" db="EMBL/GenBank/DDBJ databases">
        <authorList>
            <consortium name="Caenorhabditis brenneri Sequencing and Analysis Consortium"/>
            <person name="Wilson R.K."/>
        </authorList>
    </citation>
    <scope>NUCLEOTIDE SEQUENCE [LARGE SCALE GENOMIC DNA]</scope>
    <source>
        <strain evidence="3">PB2801</strain>
    </source>
</reference>
<dbReference type="HOGENOM" id="CLU_067919_1_0_1"/>
<keyword evidence="1" id="KW-0812">Transmembrane</keyword>
<organism evidence="3">
    <name type="scientific">Caenorhabditis brenneri</name>
    <name type="common">Nematode worm</name>
    <dbReference type="NCBI Taxonomy" id="135651"/>
    <lineage>
        <taxon>Eukaryota</taxon>
        <taxon>Metazoa</taxon>
        <taxon>Ecdysozoa</taxon>
        <taxon>Nematoda</taxon>
        <taxon>Chromadorea</taxon>
        <taxon>Rhabditida</taxon>
        <taxon>Rhabditina</taxon>
        <taxon>Rhabditomorpha</taxon>
        <taxon>Rhabditoidea</taxon>
        <taxon>Rhabditidae</taxon>
        <taxon>Peloderinae</taxon>
        <taxon>Caenorhabditis</taxon>
    </lineage>
</organism>
<dbReference type="OrthoDB" id="5862349at2759"/>
<dbReference type="InterPro" id="IPR019429">
    <property type="entry name" value="7TM_GPCR_serpentine_rcpt_Sri"/>
</dbReference>
<dbReference type="InParanoid" id="G0NN23"/>
<feature type="transmembrane region" description="Helical" evidence="1">
    <location>
        <begin position="54"/>
        <end position="79"/>
    </location>
</feature>
<dbReference type="Pfam" id="PF10327">
    <property type="entry name" value="7TM_GPCR_Sri"/>
    <property type="match status" value="1"/>
</dbReference>
<keyword evidence="1" id="KW-0472">Membrane</keyword>
<keyword evidence="3" id="KW-1185">Reference proteome</keyword>
<dbReference type="PANTHER" id="PTHR45830">
    <property type="entry name" value="SERPENTINE RECEPTOR, CLASS I"/>
    <property type="match status" value="1"/>
</dbReference>
<feature type="transmembrane region" description="Helical" evidence="1">
    <location>
        <begin position="99"/>
        <end position="121"/>
    </location>
</feature>
<accession>G0NN23</accession>
<feature type="transmembrane region" description="Helical" evidence="1">
    <location>
        <begin position="142"/>
        <end position="161"/>
    </location>
</feature>
<dbReference type="eggNOG" id="ENOG502TJC1">
    <property type="taxonomic scope" value="Eukaryota"/>
</dbReference>
<feature type="transmembrane region" description="Helical" evidence="1">
    <location>
        <begin position="200"/>
        <end position="225"/>
    </location>
</feature>
<evidence type="ECO:0000313" key="2">
    <source>
        <dbReference type="EMBL" id="EGT34359.1"/>
    </source>
</evidence>
<gene>
    <name evidence="2" type="ORF">CAEBREN_11165</name>
</gene>
<name>G0NN23_CAEBE</name>
<evidence type="ECO:0000256" key="1">
    <source>
        <dbReference type="SAM" id="Phobius"/>
    </source>
</evidence>
<dbReference type="Proteomes" id="UP000008068">
    <property type="component" value="Unassembled WGS sequence"/>
</dbReference>
<feature type="transmembrane region" description="Helical" evidence="1">
    <location>
        <begin position="20"/>
        <end position="42"/>
    </location>
</feature>
<dbReference type="OMA" id="THIHSTI"/>
<dbReference type="FunCoup" id="G0NN23">
    <property type="interactions" value="175"/>
</dbReference>
<evidence type="ECO:0000313" key="3">
    <source>
        <dbReference type="Proteomes" id="UP000008068"/>
    </source>
</evidence>